<evidence type="ECO:0000256" key="8">
    <source>
        <dbReference type="SAM" id="Phobius"/>
    </source>
</evidence>
<protein>
    <submittedName>
        <fullName evidence="9">Uncharacterized protein</fullName>
    </submittedName>
</protein>
<evidence type="ECO:0000256" key="5">
    <source>
        <dbReference type="ARBA" id="ARBA00023170"/>
    </source>
</evidence>
<evidence type="ECO:0000256" key="2">
    <source>
        <dbReference type="ARBA" id="ARBA00007242"/>
    </source>
</evidence>
<dbReference type="PANTHER" id="PTHR32546">
    <property type="entry name" value="G-PROTEIN COUPLED RECEPTOR 158-RELATED"/>
    <property type="match status" value="1"/>
</dbReference>
<organism evidence="9 10">
    <name type="scientific">Goodea atripinnis</name>
    <dbReference type="NCBI Taxonomy" id="208336"/>
    <lineage>
        <taxon>Eukaryota</taxon>
        <taxon>Metazoa</taxon>
        <taxon>Chordata</taxon>
        <taxon>Craniata</taxon>
        <taxon>Vertebrata</taxon>
        <taxon>Euteleostomi</taxon>
        <taxon>Actinopterygii</taxon>
        <taxon>Neopterygii</taxon>
        <taxon>Teleostei</taxon>
        <taxon>Neoteleostei</taxon>
        <taxon>Acanthomorphata</taxon>
        <taxon>Ovalentaria</taxon>
        <taxon>Atherinomorphae</taxon>
        <taxon>Cyprinodontiformes</taxon>
        <taxon>Goodeidae</taxon>
        <taxon>Goodea</taxon>
    </lineage>
</organism>
<feature type="transmembrane region" description="Helical" evidence="8">
    <location>
        <begin position="26"/>
        <end position="47"/>
    </location>
</feature>
<keyword evidence="8" id="KW-0472">Membrane</keyword>
<reference evidence="9 10" key="1">
    <citation type="submission" date="2021-06" db="EMBL/GenBank/DDBJ databases">
        <authorList>
            <person name="Palmer J.M."/>
        </authorList>
    </citation>
    <scope>NUCLEOTIDE SEQUENCE [LARGE SCALE GENOMIC DNA]</scope>
    <source>
        <strain evidence="9 10">GA_2019</strain>
        <tissue evidence="9">Muscle</tissue>
    </source>
</reference>
<keyword evidence="8" id="KW-1133">Transmembrane helix</keyword>
<dbReference type="EMBL" id="JAHRIO010010365">
    <property type="protein sequence ID" value="MEQ2161198.1"/>
    <property type="molecule type" value="Genomic_DNA"/>
</dbReference>
<evidence type="ECO:0000313" key="9">
    <source>
        <dbReference type="EMBL" id="MEQ2161198.1"/>
    </source>
</evidence>
<accession>A0ABV0MQ16</accession>
<evidence type="ECO:0000256" key="1">
    <source>
        <dbReference type="ARBA" id="ARBA00004651"/>
    </source>
</evidence>
<keyword evidence="4" id="KW-0297">G-protein coupled receptor</keyword>
<sequence length="97" mass="11295">LFVRRVLKVFLSRTAQRIPYMTSWRVLRLLAIILLIVCWFLVAWTSAVCQNPDRKLALIDVGYTPDGSQFGMCLLDRWDYMMAVGKHWSPPPFLYSA</sequence>
<proteinExistence type="inferred from homology"/>
<keyword evidence="5" id="KW-0675">Receptor</keyword>
<evidence type="ECO:0000256" key="7">
    <source>
        <dbReference type="ARBA" id="ARBA00023224"/>
    </source>
</evidence>
<evidence type="ECO:0000256" key="3">
    <source>
        <dbReference type="ARBA" id="ARBA00022475"/>
    </source>
</evidence>
<comment type="subcellular location">
    <subcellularLocation>
        <location evidence="1">Cell membrane</location>
        <topology evidence="1">Multi-pass membrane protein</topology>
    </subcellularLocation>
</comment>
<dbReference type="Proteomes" id="UP001476798">
    <property type="component" value="Unassembled WGS sequence"/>
</dbReference>
<dbReference type="PANTHER" id="PTHR32546:SF11">
    <property type="entry name" value="G-PROTEIN COUPLED RECEPTOR 158-RELATED"/>
    <property type="match status" value="1"/>
</dbReference>
<name>A0ABV0MQ16_9TELE</name>
<evidence type="ECO:0000256" key="6">
    <source>
        <dbReference type="ARBA" id="ARBA00023180"/>
    </source>
</evidence>
<keyword evidence="8" id="KW-0812">Transmembrane</keyword>
<evidence type="ECO:0000313" key="10">
    <source>
        <dbReference type="Proteomes" id="UP001476798"/>
    </source>
</evidence>
<feature type="non-terminal residue" evidence="9">
    <location>
        <position position="1"/>
    </location>
</feature>
<dbReference type="InterPro" id="IPR043458">
    <property type="entry name" value="GPR158/179"/>
</dbReference>
<comment type="caution">
    <text evidence="9">The sequence shown here is derived from an EMBL/GenBank/DDBJ whole genome shotgun (WGS) entry which is preliminary data.</text>
</comment>
<evidence type="ECO:0000256" key="4">
    <source>
        <dbReference type="ARBA" id="ARBA00023040"/>
    </source>
</evidence>
<keyword evidence="6" id="KW-0325">Glycoprotein</keyword>
<gene>
    <name evidence="9" type="ORF">GOODEAATRI_007356</name>
</gene>
<keyword evidence="3" id="KW-1003">Cell membrane</keyword>
<keyword evidence="10" id="KW-1185">Reference proteome</keyword>
<comment type="similarity">
    <text evidence="2">Belongs to the G-protein coupled receptor 3 family.</text>
</comment>
<keyword evidence="7" id="KW-0807">Transducer</keyword>